<keyword evidence="3" id="KW-1185">Reference proteome</keyword>
<evidence type="ECO:0000256" key="1">
    <source>
        <dbReference type="SAM" id="SignalP"/>
    </source>
</evidence>
<keyword evidence="1" id="KW-0732">Signal</keyword>
<feature type="signal peptide" evidence="1">
    <location>
        <begin position="1"/>
        <end position="21"/>
    </location>
</feature>
<dbReference type="OrthoDB" id="3945945at2759"/>
<organism evidence="2 3">
    <name type="scientific">Zopfia rhizophila CBS 207.26</name>
    <dbReference type="NCBI Taxonomy" id="1314779"/>
    <lineage>
        <taxon>Eukaryota</taxon>
        <taxon>Fungi</taxon>
        <taxon>Dikarya</taxon>
        <taxon>Ascomycota</taxon>
        <taxon>Pezizomycotina</taxon>
        <taxon>Dothideomycetes</taxon>
        <taxon>Dothideomycetes incertae sedis</taxon>
        <taxon>Zopfiaceae</taxon>
        <taxon>Zopfia</taxon>
    </lineage>
</organism>
<protein>
    <submittedName>
        <fullName evidence="2">Uncharacterized protein</fullName>
    </submittedName>
</protein>
<gene>
    <name evidence="2" type="ORF">K469DRAFT_693382</name>
</gene>
<dbReference type="EMBL" id="ML994659">
    <property type="protein sequence ID" value="KAF2180225.1"/>
    <property type="molecule type" value="Genomic_DNA"/>
</dbReference>
<accession>A0A6A6DM94</accession>
<sequence length="255" mass="28636">MLTLQSILPLLSFLLPTLAAAHKFDQSQASQFLRPPHIRANSSRNPTTHRTRPFLNLAFRDHPAYQLAKTALGKRDGPLFVAEDDSCIQIAGERLVYSLLAIRVNAEPNSFAPWERDTATKVPMHGGSLRQLKKRHSKPFYVTSRLRRRSEAAAAGNNGTVEKIKCGPVSMARDLVEGLSQAMEVFHKNITDFYNEAHEILGFDIGLNLDVEFGLSFKIPNFKDYVKDVFDIGKEITDSDENVFQKTLGNHIKDT</sequence>
<proteinExistence type="predicted"/>
<evidence type="ECO:0000313" key="2">
    <source>
        <dbReference type="EMBL" id="KAF2180225.1"/>
    </source>
</evidence>
<feature type="chain" id="PRO_5025595342" evidence="1">
    <location>
        <begin position="22"/>
        <end position="255"/>
    </location>
</feature>
<reference evidence="2" key="1">
    <citation type="journal article" date="2020" name="Stud. Mycol.">
        <title>101 Dothideomycetes genomes: a test case for predicting lifestyles and emergence of pathogens.</title>
        <authorList>
            <person name="Haridas S."/>
            <person name="Albert R."/>
            <person name="Binder M."/>
            <person name="Bloem J."/>
            <person name="Labutti K."/>
            <person name="Salamov A."/>
            <person name="Andreopoulos B."/>
            <person name="Baker S."/>
            <person name="Barry K."/>
            <person name="Bills G."/>
            <person name="Bluhm B."/>
            <person name="Cannon C."/>
            <person name="Castanera R."/>
            <person name="Culley D."/>
            <person name="Daum C."/>
            <person name="Ezra D."/>
            <person name="Gonzalez J."/>
            <person name="Henrissat B."/>
            <person name="Kuo A."/>
            <person name="Liang C."/>
            <person name="Lipzen A."/>
            <person name="Lutzoni F."/>
            <person name="Magnuson J."/>
            <person name="Mondo S."/>
            <person name="Nolan M."/>
            <person name="Ohm R."/>
            <person name="Pangilinan J."/>
            <person name="Park H.-J."/>
            <person name="Ramirez L."/>
            <person name="Alfaro M."/>
            <person name="Sun H."/>
            <person name="Tritt A."/>
            <person name="Yoshinaga Y."/>
            <person name="Zwiers L.-H."/>
            <person name="Turgeon B."/>
            <person name="Goodwin S."/>
            <person name="Spatafora J."/>
            <person name="Crous P."/>
            <person name="Grigoriev I."/>
        </authorList>
    </citation>
    <scope>NUCLEOTIDE SEQUENCE</scope>
    <source>
        <strain evidence="2">CBS 207.26</strain>
    </source>
</reference>
<dbReference type="AlphaFoldDB" id="A0A6A6DM94"/>
<dbReference type="Proteomes" id="UP000800200">
    <property type="component" value="Unassembled WGS sequence"/>
</dbReference>
<name>A0A6A6DM94_9PEZI</name>
<evidence type="ECO:0000313" key="3">
    <source>
        <dbReference type="Proteomes" id="UP000800200"/>
    </source>
</evidence>